<dbReference type="EMBL" id="CAUYUE010000003">
    <property type="protein sequence ID" value="CAK0752679.1"/>
    <property type="molecule type" value="Genomic_DNA"/>
</dbReference>
<evidence type="ECO:0000313" key="14">
    <source>
        <dbReference type="Proteomes" id="UP001314263"/>
    </source>
</evidence>
<dbReference type="GO" id="GO:0004362">
    <property type="term" value="F:glutathione-disulfide reductase (NADPH) activity"/>
    <property type="evidence" value="ECO:0007669"/>
    <property type="project" value="TreeGrafter"/>
</dbReference>
<keyword evidence="2 10" id="KW-0285">Flavoprotein</keyword>
<dbReference type="Gene3D" id="3.30.390.30">
    <property type="match status" value="1"/>
</dbReference>
<evidence type="ECO:0000256" key="5">
    <source>
        <dbReference type="ARBA" id="ARBA00023157"/>
    </source>
</evidence>
<dbReference type="Gene3D" id="3.50.50.60">
    <property type="entry name" value="FAD/NAD(P)-binding domain"/>
    <property type="match status" value="2"/>
</dbReference>
<gene>
    <name evidence="13" type="ORF">CVIRNUC_002164</name>
</gene>
<dbReference type="GO" id="GO:0045454">
    <property type="term" value="P:cell redox homeostasis"/>
    <property type="evidence" value="ECO:0007669"/>
    <property type="project" value="InterPro"/>
</dbReference>
<evidence type="ECO:0000259" key="11">
    <source>
        <dbReference type="Pfam" id="PF02852"/>
    </source>
</evidence>
<comment type="similarity">
    <text evidence="1 10">Belongs to the class-I pyridine nucleotide-disulfide oxidoreductase family.</text>
</comment>
<evidence type="ECO:0000256" key="10">
    <source>
        <dbReference type="RuleBase" id="RU003691"/>
    </source>
</evidence>
<dbReference type="InterPro" id="IPR036188">
    <property type="entry name" value="FAD/NAD-bd_sf"/>
</dbReference>
<dbReference type="Pfam" id="PF02852">
    <property type="entry name" value="Pyr_redox_dim"/>
    <property type="match status" value="1"/>
</dbReference>
<dbReference type="SUPFAM" id="SSF51905">
    <property type="entry name" value="FAD/NAD(P)-binding domain"/>
    <property type="match status" value="1"/>
</dbReference>
<evidence type="ECO:0000256" key="8">
    <source>
        <dbReference type="PIRSR" id="PIRSR000350-3"/>
    </source>
</evidence>
<evidence type="ECO:0000256" key="4">
    <source>
        <dbReference type="ARBA" id="ARBA00023002"/>
    </source>
</evidence>
<feature type="disulfide bond" description="Redox-active" evidence="9">
    <location>
        <begin position="138"/>
        <end position="143"/>
    </location>
</feature>
<dbReference type="PANTHER" id="PTHR42737:SF2">
    <property type="entry name" value="GLUTATHIONE REDUCTASE"/>
    <property type="match status" value="1"/>
</dbReference>
<evidence type="ECO:0000256" key="9">
    <source>
        <dbReference type="PIRSR" id="PIRSR000350-4"/>
    </source>
</evidence>
<dbReference type="PIRSF" id="PIRSF000350">
    <property type="entry name" value="Mercury_reductase_MerA"/>
    <property type="match status" value="1"/>
</dbReference>
<feature type="binding site" evidence="8">
    <location>
        <begin position="235"/>
        <end position="237"/>
    </location>
    <ligand>
        <name>FAD</name>
        <dbReference type="ChEBI" id="CHEBI:57692"/>
    </ligand>
</feature>
<feature type="domain" description="FAD/NAD(P)-binding" evidence="12">
    <location>
        <begin position="92"/>
        <end position="422"/>
    </location>
</feature>
<dbReference type="Pfam" id="PF07992">
    <property type="entry name" value="Pyr_redox_2"/>
    <property type="match status" value="1"/>
</dbReference>
<reference evidence="13 14" key="1">
    <citation type="submission" date="2023-10" db="EMBL/GenBank/DDBJ databases">
        <authorList>
            <person name="Maclean D."/>
            <person name="Macfadyen A."/>
        </authorList>
    </citation>
    <scope>NUCLEOTIDE SEQUENCE [LARGE SCALE GENOMIC DNA]</scope>
</reference>
<keyword evidence="8" id="KW-0520">NAD</keyword>
<dbReference type="Proteomes" id="UP001314263">
    <property type="component" value="Unassembled WGS sequence"/>
</dbReference>
<proteinExistence type="inferred from homology"/>
<comment type="cofactor">
    <cofactor evidence="8">
        <name>FAD</name>
        <dbReference type="ChEBI" id="CHEBI:57692"/>
    </cofactor>
    <text evidence="8">Binds 1 FAD per subunit.</text>
</comment>
<accession>A0AAV1HY91</accession>
<sequence length="569" mass="61551">MHVSIACMHYRSAETVKVASHGFLTAKCWWGNGLLFKATSASRAVPIPGRAMYKTVLCSSTAIRKGLHTPEVTHKGPKAKRQKPPQHQYDFDLFTIGGGSAGVRAARYSAGMGAKVALCELPRDFISSEDKGGTGGTCVLRGCVPKKLMAIAGLFSEDMQDAQGFGWKLHGKPEFDFHALQQNKRRELERLSDTYKNNLEKAEVQFIEGRGKLIDQNTVEVNGSQYKAKHILVATGSFASKIPIEGAEHAITSDEILNLDVLPEKLVVVGAGYIGCEQACIFNNLGTEVHFIVRQDLPLAGFDKEARQFVLEQYERAGIHFHGCSSPSKISKGANGKLTITVEPYKREGDPFDIKGVDEVLLATGRKSRTKGIGLEEIGVELDDKGALKVDDRSRSVSVDSIWGIGDVTSRVPLTPVARMEGTQLALHLFGGRSEAKPDYKAVPSVVFSSPQLAYVGMDEAGAVEEVKDVDVYSSTSTPMKNSLGRDGVKELVKVVVSAKDDKVLGFHMVGSEASEIMQGFAAALYCGITKTQLDATVGIHPSSAEEFVTLAKPTRQYRGGELTEGDAL</sequence>
<protein>
    <recommendedName>
        <fullName evidence="15">Glutathione-disulfide reductase</fullName>
    </recommendedName>
</protein>
<dbReference type="PANTHER" id="PTHR42737">
    <property type="entry name" value="GLUTATHIONE REDUCTASE"/>
    <property type="match status" value="1"/>
</dbReference>
<dbReference type="PRINTS" id="PR00368">
    <property type="entry name" value="FADPNR"/>
</dbReference>
<evidence type="ECO:0000313" key="13">
    <source>
        <dbReference type="EMBL" id="CAK0752679.1"/>
    </source>
</evidence>
<keyword evidence="14" id="KW-1185">Reference proteome</keyword>
<evidence type="ECO:0000259" key="12">
    <source>
        <dbReference type="Pfam" id="PF07992"/>
    </source>
</evidence>
<feature type="domain" description="Pyridine nucleotide-disulphide oxidoreductase dimerisation" evidence="11">
    <location>
        <begin position="443"/>
        <end position="551"/>
    </location>
</feature>
<feature type="binding site" evidence="8">
    <location>
        <begin position="270"/>
        <end position="277"/>
    </location>
    <ligand>
        <name>NAD(+)</name>
        <dbReference type="ChEBI" id="CHEBI:57540"/>
    </ligand>
</feature>
<organism evidence="13 14">
    <name type="scientific">Coccomyxa viridis</name>
    <dbReference type="NCBI Taxonomy" id="1274662"/>
    <lineage>
        <taxon>Eukaryota</taxon>
        <taxon>Viridiplantae</taxon>
        <taxon>Chlorophyta</taxon>
        <taxon>core chlorophytes</taxon>
        <taxon>Trebouxiophyceae</taxon>
        <taxon>Trebouxiophyceae incertae sedis</taxon>
        <taxon>Coccomyxaceae</taxon>
        <taxon>Coccomyxa</taxon>
    </lineage>
</organism>
<dbReference type="NCBIfam" id="NF004776">
    <property type="entry name" value="PRK06116.1"/>
    <property type="match status" value="1"/>
</dbReference>
<feature type="binding site" evidence="8">
    <location>
        <position position="365"/>
    </location>
    <ligand>
        <name>NAD(+)</name>
        <dbReference type="ChEBI" id="CHEBI:57540"/>
    </ligand>
</feature>
<dbReference type="AlphaFoldDB" id="A0AAV1HY91"/>
<comment type="caution">
    <text evidence="13">The sequence shown here is derived from an EMBL/GenBank/DDBJ whole genome shotgun (WGS) entry which is preliminary data.</text>
</comment>
<keyword evidence="6 10" id="KW-0676">Redox-active center</keyword>
<keyword evidence="4 10" id="KW-0560">Oxidoreductase</keyword>
<evidence type="ECO:0000256" key="1">
    <source>
        <dbReference type="ARBA" id="ARBA00007532"/>
    </source>
</evidence>
<dbReference type="GO" id="GO:0005739">
    <property type="term" value="C:mitochondrion"/>
    <property type="evidence" value="ECO:0007669"/>
    <property type="project" value="TreeGrafter"/>
</dbReference>
<dbReference type="InterPro" id="IPR012999">
    <property type="entry name" value="Pyr_OxRdtase_I_AS"/>
</dbReference>
<dbReference type="SUPFAM" id="SSF55424">
    <property type="entry name" value="FAD/NAD-linked reductases, dimerisation (C-terminal) domain"/>
    <property type="match status" value="1"/>
</dbReference>
<dbReference type="InterPro" id="IPR004099">
    <property type="entry name" value="Pyr_nucl-diS_OxRdtase_dimer"/>
</dbReference>
<dbReference type="InterPro" id="IPR046952">
    <property type="entry name" value="GSHR/TRXR-like"/>
</dbReference>
<feature type="binding site" evidence="8">
    <location>
        <position position="147"/>
    </location>
    <ligand>
        <name>FAD</name>
        <dbReference type="ChEBI" id="CHEBI:57692"/>
    </ligand>
</feature>
<feature type="binding site" evidence="8">
    <location>
        <position position="407"/>
    </location>
    <ligand>
        <name>FAD</name>
        <dbReference type="ChEBI" id="CHEBI:57692"/>
    </ligand>
</feature>
<dbReference type="PROSITE" id="PS00076">
    <property type="entry name" value="PYRIDINE_REDOX_1"/>
    <property type="match status" value="1"/>
</dbReference>
<dbReference type="InterPro" id="IPR023753">
    <property type="entry name" value="FAD/NAD-binding_dom"/>
</dbReference>
<dbReference type="GO" id="GO:0006749">
    <property type="term" value="P:glutathione metabolic process"/>
    <property type="evidence" value="ECO:0007669"/>
    <property type="project" value="TreeGrafter"/>
</dbReference>
<evidence type="ECO:0000256" key="7">
    <source>
        <dbReference type="PIRSR" id="PIRSR000350-2"/>
    </source>
</evidence>
<dbReference type="InterPro" id="IPR016156">
    <property type="entry name" value="FAD/NAD-linked_Rdtase_dimer_sf"/>
</dbReference>
<dbReference type="GO" id="GO:0005829">
    <property type="term" value="C:cytosol"/>
    <property type="evidence" value="ECO:0007669"/>
    <property type="project" value="TreeGrafter"/>
</dbReference>
<evidence type="ECO:0000256" key="3">
    <source>
        <dbReference type="ARBA" id="ARBA00022827"/>
    </source>
</evidence>
<evidence type="ECO:0008006" key="15">
    <source>
        <dbReference type="Google" id="ProtNLM"/>
    </source>
</evidence>
<dbReference type="PRINTS" id="PR00411">
    <property type="entry name" value="PNDRDTASEI"/>
</dbReference>
<dbReference type="GO" id="GO:0034599">
    <property type="term" value="P:cellular response to oxidative stress"/>
    <property type="evidence" value="ECO:0007669"/>
    <property type="project" value="TreeGrafter"/>
</dbReference>
<name>A0AAV1HY91_9CHLO</name>
<keyword evidence="8" id="KW-0547">Nucleotide-binding</keyword>
<feature type="binding site" evidence="8">
    <location>
        <position position="211"/>
    </location>
    <ligand>
        <name>FAD</name>
        <dbReference type="ChEBI" id="CHEBI:57692"/>
    </ligand>
</feature>
<dbReference type="InterPro" id="IPR001100">
    <property type="entry name" value="Pyr_nuc-diS_OxRdtase"/>
</dbReference>
<evidence type="ECO:0000256" key="2">
    <source>
        <dbReference type="ARBA" id="ARBA00022630"/>
    </source>
</evidence>
<keyword evidence="5" id="KW-1015">Disulfide bond</keyword>
<feature type="active site" description="Proton acceptor" evidence="7">
    <location>
        <position position="541"/>
    </location>
</feature>
<keyword evidence="3 8" id="KW-0274">FAD</keyword>
<dbReference type="GO" id="GO:0050660">
    <property type="term" value="F:flavin adenine dinucleotide binding"/>
    <property type="evidence" value="ECO:0007669"/>
    <property type="project" value="InterPro"/>
</dbReference>
<evidence type="ECO:0000256" key="6">
    <source>
        <dbReference type="ARBA" id="ARBA00023284"/>
    </source>
</evidence>